<reference evidence="1" key="3">
    <citation type="submission" date="2021-05" db="UniProtKB">
        <authorList>
            <consortium name="EnsemblPlants"/>
        </authorList>
    </citation>
    <scope>IDENTIFICATION</scope>
    <source>
        <strain evidence="1">cv. B73</strain>
    </source>
</reference>
<name>A0A804QAH7_MAIZE</name>
<evidence type="ECO:0000313" key="2">
    <source>
        <dbReference type="Proteomes" id="UP000007305"/>
    </source>
</evidence>
<organism evidence="1 2">
    <name type="scientific">Zea mays</name>
    <name type="common">Maize</name>
    <dbReference type="NCBI Taxonomy" id="4577"/>
    <lineage>
        <taxon>Eukaryota</taxon>
        <taxon>Viridiplantae</taxon>
        <taxon>Streptophyta</taxon>
        <taxon>Embryophyta</taxon>
        <taxon>Tracheophyta</taxon>
        <taxon>Spermatophyta</taxon>
        <taxon>Magnoliopsida</taxon>
        <taxon>Liliopsida</taxon>
        <taxon>Poales</taxon>
        <taxon>Poaceae</taxon>
        <taxon>PACMAD clade</taxon>
        <taxon>Panicoideae</taxon>
        <taxon>Andropogonodae</taxon>
        <taxon>Andropogoneae</taxon>
        <taxon>Tripsacinae</taxon>
        <taxon>Zea</taxon>
    </lineage>
</organism>
<evidence type="ECO:0000313" key="1">
    <source>
        <dbReference type="EnsemblPlants" id="Zm00001eb317900_P001"/>
    </source>
</evidence>
<dbReference type="Gramene" id="Zm00001eb317900_T001">
    <property type="protein sequence ID" value="Zm00001eb317900_P001"/>
    <property type="gene ID" value="Zm00001eb317900"/>
</dbReference>
<protein>
    <submittedName>
        <fullName evidence="1">Uncharacterized protein</fullName>
    </submittedName>
</protein>
<dbReference type="AlphaFoldDB" id="A0A804QAH7"/>
<keyword evidence="2" id="KW-1185">Reference proteome</keyword>
<sequence length="71" mass="7651">MHFDNQAMLPHSRLVEGGCSPAISGCSPRQWRRMTCAGSEWWWCTSAAMSLTLMAFEALTTLSSMGAAGPA</sequence>
<dbReference type="InParanoid" id="A0A804QAH7"/>
<reference evidence="2" key="1">
    <citation type="submission" date="2015-12" db="EMBL/GenBank/DDBJ databases">
        <title>Update maize B73 reference genome by single molecule sequencing technologies.</title>
        <authorList>
            <consortium name="Maize Genome Sequencing Project"/>
            <person name="Ware D."/>
        </authorList>
    </citation>
    <scope>NUCLEOTIDE SEQUENCE [LARGE SCALE GENOMIC DNA]</scope>
    <source>
        <strain evidence="2">cv. B73</strain>
    </source>
</reference>
<dbReference type="Proteomes" id="UP000007305">
    <property type="component" value="Chromosome 7"/>
</dbReference>
<proteinExistence type="predicted"/>
<accession>A0A804QAH7</accession>
<reference evidence="1" key="2">
    <citation type="submission" date="2019-07" db="EMBL/GenBank/DDBJ databases">
        <authorList>
            <person name="Seetharam A."/>
            <person name="Woodhouse M."/>
            <person name="Cannon E."/>
        </authorList>
    </citation>
    <scope>NUCLEOTIDE SEQUENCE [LARGE SCALE GENOMIC DNA]</scope>
    <source>
        <strain evidence="1">cv. B73</strain>
    </source>
</reference>
<dbReference type="EnsemblPlants" id="Zm00001eb317900_T001">
    <property type="protein sequence ID" value="Zm00001eb317900_P001"/>
    <property type="gene ID" value="Zm00001eb317900"/>
</dbReference>